<dbReference type="HOGENOM" id="CLU_2662836_0_0_11"/>
<dbReference type="KEGG" id="ami:Amir_4798"/>
<sequence length="75" mass="8450">MTAIAIRYAWMEPSPRKPSPQATNTRHRTRKHLGHTIRKSLARLARLNRVIADLTRSRELLDEAIAAADALPQAP</sequence>
<dbReference type="Proteomes" id="UP000002213">
    <property type="component" value="Chromosome"/>
</dbReference>
<reference evidence="2 3" key="1">
    <citation type="journal article" date="2009" name="Stand. Genomic Sci.">
        <title>Complete genome sequence of Actinosynnema mirum type strain (101).</title>
        <authorList>
            <person name="Land M."/>
            <person name="Lapidus A."/>
            <person name="Mayilraj S."/>
            <person name="Chen F."/>
            <person name="Copeland A."/>
            <person name="Del Rio T.G."/>
            <person name="Nolan M."/>
            <person name="Lucas S."/>
            <person name="Tice H."/>
            <person name="Cheng J.F."/>
            <person name="Chertkov O."/>
            <person name="Bruce D."/>
            <person name="Goodwin L."/>
            <person name="Pitluck S."/>
            <person name="Rohde M."/>
            <person name="Goker M."/>
            <person name="Pati A."/>
            <person name="Ivanova N."/>
            <person name="Mavromatis K."/>
            <person name="Chen A."/>
            <person name="Palaniappan K."/>
            <person name="Hauser L."/>
            <person name="Chang Y.J."/>
            <person name="Jeffries C.C."/>
            <person name="Brettin T."/>
            <person name="Detter J.C."/>
            <person name="Han C."/>
            <person name="Chain P."/>
            <person name="Tindall B.J."/>
            <person name="Bristow J."/>
            <person name="Eisen J.A."/>
            <person name="Markowitz V."/>
            <person name="Hugenholtz P."/>
            <person name="Kyrpides N.C."/>
            <person name="Klenk H.P."/>
        </authorList>
    </citation>
    <scope>NUCLEOTIDE SEQUENCE [LARGE SCALE GENOMIC DNA]</scope>
    <source>
        <strain evidence="3">ATCC 29888 / DSM 43827 / JCM 3225 / NBRC 14064 / NCIMB 13271 / NRRL B-12336 / IMRU 3971 / 101</strain>
    </source>
</reference>
<dbReference type="AlphaFoldDB" id="C6WPC3"/>
<evidence type="ECO:0000256" key="1">
    <source>
        <dbReference type="SAM" id="MobiDB-lite"/>
    </source>
</evidence>
<name>C6WPC3_ACTMD</name>
<evidence type="ECO:0000313" key="2">
    <source>
        <dbReference type="EMBL" id="ACU38625.1"/>
    </source>
</evidence>
<gene>
    <name evidence="2" type="ordered locus">Amir_4798</name>
</gene>
<keyword evidence="3" id="KW-1185">Reference proteome</keyword>
<organism evidence="2 3">
    <name type="scientific">Actinosynnema mirum (strain ATCC 29888 / DSM 43827 / JCM 3225 / NBRC 14064 / NCIMB 13271 / NRRL B-12336 / IMRU 3971 / 101)</name>
    <dbReference type="NCBI Taxonomy" id="446462"/>
    <lineage>
        <taxon>Bacteria</taxon>
        <taxon>Bacillati</taxon>
        <taxon>Actinomycetota</taxon>
        <taxon>Actinomycetes</taxon>
        <taxon>Pseudonocardiales</taxon>
        <taxon>Pseudonocardiaceae</taxon>
        <taxon>Actinosynnema</taxon>
    </lineage>
</organism>
<accession>C6WPC3</accession>
<protein>
    <submittedName>
        <fullName evidence="2">Uncharacterized protein</fullName>
    </submittedName>
</protein>
<proteinExistence type="predicted"/>
<evidence type="ECO:0000313" key="3">
    <source>
        <dbReference type="Proteomes" id="UP000002213"/>
    </source>
</evidence>
<feature type="region of interest" description="Disordered" evidence="1">
    <location>
        <begin position="13"/>
        <end position="34"/>
    </location>
</feature>
<dbReference type="EMBL" id="CP001630">
    <property type="protein sequence ID" value="ACU38625.1"/>
    <property type="molecule type" value="Genomic_DNA"/>
</dbReference>
<feature type="compositionally biased region" description="Basic residues" evidence="1">
    <location>
        <begin position="25"/>
        <end position="34"/>
    </location>
</feature>